<dbReference type="PANTHER" id="PTHR42850:SF2">
    <property type="entry name" value="BLL5683 PROTEIN"/>
    <property type="match status" value="1"/>
</dbReference>
<protein>
    <submittedName>
        <fullName evidence="3">Metallophosphoesterase</fullName>
    </submittedName>
</protein>
<comment type="caution">
    <text evidence="3">The sequence shown here is derived from an EMBL/GenBank/DDBJ whole genome shotgun (WGS) entry which is preliminary data.</text>
</comment>
<dbReference type="Proteomes" id="UP000220922">
    <property type="component" value="Unassembled WGS sequence"/>
</dbReference>
<gene>
    <name evidence="3" type="ORF">A9Q02_03720</name>
</gene>
<reference evidence="3 4" key="1">
    <citation type="submission" date="2016-05" db="EMBL/GenBank/DDBJ databases">
        <authorList>
            <person name="Lavstsen T."/>
            <person name="Jespersen J.S."/>
        </authorList>
    </citation>
    <scope>NUCLEOTIDE SEQUENCE [LARGE SCALE GENOMIC DNA]</scope>
    <source>
        <strain evidence="3 4">B7-9</strain>
    </source>
</reference>
<feature type="domain" description="Calcineurin-like phosphoesterase" evidence="2">
    <location>
        <begin position="3"/>
        <end position="200"/>
    </location>
</feature>
<dbReference type="GO" id="GO:0005737">
    <property type="term" value="C:cytoplasm"/>
    <property type="evidence" value="ECO:0007669"/>
    <property type="project" value="TreeGrafter"/>
</dbReference>
<comment type="similarity">
    <text evidence="1">Belongs to the metallophosphoesterase superfamily. YfcE family.</text>
</comment>
<dbReference type="GO" id="GO:0016791">
    <property type="term" value="F:phosphatase activity"/>
    <property type="evidence" value="ECO:0007669"/>
    <property type="project" value="TreeGrafter"/>
</dbReference>
<evidence type="ECO:0000256" key="1">
    <source>
        <dbReference type="ARBA" id="ARBA00008950"/>
    </source>
</evidence>
<dbReference type="AlphaFoldDB" id="A0A2H3KK58"/>
<dbReference type="Pfam" id="PF12850">
    <property type="entry name" value="Metallophos_2"/>
    <property type="match status" value="1"/>
</dbReference>
<evidence type="ECO:0000313" key="4">
    <source>
        <dbReference type="Proteomes" id="UP000220922"/>
    </source>
</evidence>
<dbReference type="Gene3D" id="3.60.21.10">
    <property type="match status" value="1"/>
</dbReference>
<evidence type="ECO:0000313" key="3">
    <source>
        <dbReference type="EMBL" id="PDV97573.1"/>
    </source>
</evidence>
<dbReference type="InterPro" id="IPR024654">
    <property type="entry name" value="Calcineurin-like_PHP_lpxH"/>
</dbReference>
<dbReference type="PANTHER" id="PTHR42850">
    <property type="entry name" value="METALLOPHOSPHOESTERASE"/>
    <property type="match status" value="1"/>
</dbReference>
<dbReference type="InterPro" id="IPR011152">
    <property type="entry name" value="Pesterase_MJ0912"/>
</dbReference>
<dbReference type="InterPro" id="IPR050126">
    <property type="entry name" value="Ap4A_hydrolase"/>
</dbReference>
<dbReference type="PIRSF" id="PIRSF000883">
    <property type="entry name" value="Pesterase_MJ0912"/>
    <property type="match status" value="1"/>
</dbReference>
<dbReference type="SUPFAM" id="SSF56300">
    <property type="entry name" value="Metallo-dependent phosphatases"/>
    <property type="match status" value="1"/>
</dbReference>
<accession>A0A2H3KK58</accession>
<sequence length="288" mass="32666">MDKIALLADIHGNLAALHAVVEDLERWEPDLVIVAGDILNRGPLSGACFDLVRRYADEHGWLVMRGNHERYVLHYDEEHRRLDFPTSGPRFEVSRVIAWTHRQVANQIASIAELPTHLTLNLDGTTMMVYHASVRHDRDGIDPFASAELLQQQIDPRAQIFCVGHTHAPFVRRFGPTLVVNVGSVGLPFDGDQRAAYARLSRQRTGWQAEIIRLRYNVASTEQLFHTSGMVEAIGAHSRLMIRELQTGQSLLFDFVPAYHDRIMSGKISLEDAVQDFLNRSQRSRETK</sequence>
<name>A0A2H3KK58_9CHLR</name>
<dbReference type="InterPro" id="IPR029052">
    <property type="entry name" value="Metallo-depent_PP-like"/>
</dbReference>
<organism evidence="3 4">
    <name type="scientific">Candidatus Chloroploca asiatica</name>
    <dbReference type="NCBI Taxonomy" id="1506545"/>
    <lineage>
        <taxon>Bacteria</taxon>
        <taxon>Bacillati</taxon>
        <taxon>Chloroflexota</taxon>
        <taxon>Chloroflexia</taxon>
        <taxon>Chloroflexales</taxon>
        <taxon>Chloroflexineae</taxon>
        <taxon>Oscillochloridaceae</taxon>
        <taxon>Candidatus Chloroploca</taxon>
    </lineage>
</organism>
<dbReference type="RefSeq" id="WP_097654199.1">
    <property type="nucleotide sequence ID" value="NZ_LYXE01000127.1"/>
</dbReference>
<keyword evidence="4" id="KW-1185">Reference proteome</keyword>
<dbReference type="OrthoDB" id="9813918at2"/>
<dbReference type="EMBL" id="LYXE01000127">
    <property type="protein sequence ID" value="PDV97573.1"/>
    <property type="molecule type" value="Genomic_DNA"/>
</dbReference>
<proteinExistence type="inferred from homology"/>
<evidence type="ECO:0000259" key="2">
    <source>
        <dbReference type="Pfam" id="PF12850"/>
    </source>
</evidence>